<keyword evidence="2" id="KW-1185">Reference proteome</keyword>
<protein>
    <submittedName>
        <fullName evidence="1">Uncharacterized protein</fullName>
    </submittedName>
</protein>
<dbReference type="OrthoDB" id="8020159at2"/>
<comment type="caution">
    <text evidence="1">The sequence shown here is derived from an EMBL/GenBank/DDBJ whole genome shotgun (WGS) entry which is preliminary data.</text>
</comment>
<organism evidence="1 2">
    <name type="scientific">Microvirga aerophila</name>
    <dbReference type="NCBI Taxonomy" id="670291"/>
    <lineage>
        <taxon>Bacteria</taxon>
        <taxon>Pseudomonadati</taxon>
        <taxon>Pseudomonadota</taxon>
        <taxon>Alphaproteobacteria</taxon>
        <taxon>Hyphomicrobiales</taxon>
        <taxon>Methylobacteriaceae</taxon>
        <taxon>Microvirga</taxon>
    </lineage>
</organism>
<dbReference type="AlphaFoldDB" id="A0A512C5E1"/>
<accession>A0A512C5E1</accession>
<gene>
    <name evidence="1" type="ORF">MAE02_71250</name>
</gene>
<reference evidence="1 2" key="1">
    <citation type="submission" date="2019-07" db="EMBL/GenBank/DDBJ databases">
        <title>Whole genome shotgun sequence of Microvirga aerophila NBRC 106136.</title>
        <authorList>
            <person name="Hosoyama A."/>
            <person name="Uohara A."/>
            <person name="Ohji S."/>
            <person name="Ichikawa N."/>
        </authorList>
    </citation>
    <scope>NUCLEOTIDE SEQUENCE [LARGE SCALE GENOMIC DNA]</scope>
    <source>
        <strain evidence="1 2">NBRC 106136</strain>
    </source>
</reference>
<proteinExistence type="predicted"/>
<sequence length="86" mass="9738">MRHNKFKVGQSVLPAHPRRADPDTYVIVQVLPETSHEPQYRIKGSSSGVECVVCERQIKGIRGRSSHLRASLPRLESEHVAHVVWC</sequence>
<dbReference type="EMBL" id="BJYU01000529">
    <property type="protein sequence ID" value="GEO19429.1"/>
    <property type="molecule type" value="Genomic_DNA"/>
</dbReference>
<dbReference type="RefSeq" id="WP_114189218.1">
    <property type="nucleotide sequence ID" value="NZ_BJYU01000529.1"/>
</dbReference>
<evidence type="ECO:0000313" key="1">
    <source>
        <dbReference type="EMBL" id="GEO19429.1"/>
    </source>
</evidence>
<name>A0A512C5E1_9HYPH</name>
<evidence type="ECO:0000313" key="2">
    <source>
        <dbReference type="Proteomes" id="UP000321085"/>
    </source>
</evidence>
<dbReference type="Proteomes" id="UP000321085">
    <property type="component" value="Unassembled WGS sequence"/>
</dbReference>